<sequence length="277" mass="29383">MPRAAVLGSPIEHSLSPLLHNAGYAALGLGDWSYTRFEVTDETLPKFLEQAPEDFRGFSVTMPGKFAALALGDVATDRARLIGSANTLVRTPQGWLADNTDADGVLGALGELLGDASIEHATIIGAGGTARPTLWGLARYGAKAVTVLNRSDRLQELEPLAAILGVELRGMSFDDDSAELARLSRSSDVVVSTVPSRALEGHLPELSHAPVFDVIYDPWPTPLTIFAAADGYRTVGGQVMLAHQAFSQFELFTGQAAPREAMFAALNAELALRGGTK</sequence>
<dbReference type="InterPro" id="IPR022893">
    <property type="entry name" value="Shikimate_DH_fam"/>
</dbReference>
<dbReference type="NCBIfam" id="NF001311">
    <property type="entry name" value="PRK00258.1-3"/>
    <property type="match status" value="1"/>
</dbReference>
<dbReference type="EMBL" id="CP009246">
    <property type="protein sequence ID" value="APT86938.1"/>
    <property type="molecule type" value="Genomic_DNA"/>
</dbReference>
<evidence type="ECO:0000313" key="7">
    <source>
        <dbReference type="Proteomes" id="UP000185479"/>
    </source>
</evidence>
<dbReference type="STRING" id="28028.CFLV_06835"/>
<evidence type="ECO:0000313" key="5">
    <source>
        <dbReference type="EMBL" id="APT86938.1"/>
    </source>
</evidence>
<evidence type="ECO:0000313" key="6">
    <source>
        <dbReference type="EMBL" id="GEB96755.1"/>
    </source>
</evidence>
<dbReference type="GO" id="GO:0005829">
    <property type="term" value="C:cytosol"/>
    <property type="evidence" value="ECO:0007669"/>
    <property type="project" value="TreeGrafter"/>
</dbReference>
<feature type="domain" description="Shikimate dehydrogenase substrate binding N-terminal" evidence="3">
    <location>
        <begin position="6"/>
        <end position="88"/>
    </location>
</feature>
<comment type="pathway">
    <text evidence="1">Metabolic intermediate biosynthesis; chorismate biosynthesis; chorismate from D-erythrose 4-phosphate and phosphoenolpyruvate: step 4/7.</text>
</comment>
<dbReference type="EMBL" id="BJNB01000002">
    <property type="protein sequence ID" value="GEB96755.1"/>
    <property type="molecule type" value="Genomic_DNA"/>
</dbReference>
<dbReference type="Pfam" id="PF08501">
    <property type="entry name" value="Shikimate_dh_N"/>
    <property type="match status" value="1"/>
</dbReference>
<dbReference type="SUPFAM" id="SSF53223">
    <property type="entry name" value="Aminoacid dehydrogenase-like, N-terminal domain"/>
    <property type="match status" value="1"/>
</dbReference>
<evidence type="ECO:0000313" key="8">
    <source>
        <dbReference type="Proteomes" id="UP000315353"/>
    </source>
</evidence>
<gene>
    <name evidence="6" type="primary">aroE</name>
    <name evidence="6" type="ORF">CFL01nite_02500</name>
    <name evidence="5" type="ORF">CFLV_06835</name>
</gene>
<evidence type="ECO:0000256" key="2">
    <source>
        <dbReference type="ARBA" id="ARBA00023141"/>
    </source>
</evidence>
<organism evidence="5 7">
    <name type="scientific">Corynebacterium flavescens</name>
    <dbReference type="NCBI Taxonomy" id="28028"/>
    <lineage>
        <taxon>Bacteria</taxon>
        <taxon>Bacillati</taxon>
        <taxon>Actinomycetota</taxon>
        <taxon>Actinomycetes</taxon>
        <taxon>Mycobacteriales</taxon>
        <taxon>Corynebacteriaceae</taxon>
        <taxon>Corynebacterium</taxon>
    </lineage>
</organism>
<dbReference type="InterPro" id="IPR036291">
    <property type="entry name" value="NAD(P)-bd_dom_sf"/>
</dbReference>
<dbReference type="Gene3D" id="3.40.50.720">
    <property type="entry name" value="NAD(P)-binding Rossmann-like Domain"/>
    <property type="match status" value="1"/>
</dbReference>
<name>A0A1L7CM85_CORFL</name>
<dbReference type="NCBIfam" id="TIGR01809">
    <property type="entry name" value="Shik-DH-AROM"/>
    <property type="match status" value="1"/>
</dbReference>
<dbReference type="PANTHER" id="PTHR21089">
    <property type="entry name" value="SHIKIMATE DEHYDROGENASE"/>
    <property type="match status" value="1"/>
</dbReference>
<dbReference type="Proteomes" id="UP000315353">
    <property type="component" value="Unassembled WGS sequence"/>
</dbReference>
<dbReference type="GO" id="GO:0009423">
    <property type="term" value="P:chorismate biosynthetic process"/>
    <property type="evidence" value="ECO:0007669"/>
    <property type="project" value="TreeGrafter"/>
</dbReference>
<dbReference type="GO" id="GO:0009073">
    <property type="term" value="P:aromatic amino acid family biosynthetic process"/>
    <property type="evidence" value="ECO:0007669"/>
    <property type="project" value="UniProtKB-KW"/>
</dbReference>
<dbReference type="Pfam" id="PF18317">
    <property type="entry name" value="SDH_C"/>
    <property type="match status" value="1"/>
</dbReference>
<keyword evidence="2" id="KW-0028">Amino-acid biosynthesis</keyword>
<protein>
    <submittedName>
        <fullName evidence="5">Shikimate dehydrogenase</fullName>
    </submittedName>
</protein>
<proteinExistence type="predicted"/>
<reference evidence="5 7" key="1">
    <citation type="submission" date="2014-08" db="EMBL/GenBank/DDBJ databases">
        <title>Complete genome sequence of Corynebacterium flavescens OJ8(T)(=DSM 20296(T)), isolated from cheese.</title>
        <authorList>
            <person name="Ruckert C."/>
            <person name="Albersmeier A."/>
            <person name="Winkler A."/>
            <person name="Kalinowski J."/>
        </authorList>
    </citation>
    <scope>NUCLEOTIDE SEQUENCE [LARGE SCALE GENOMIC DNA]</scope>
    <source>
        <strain evidence="5 7">OJ8</strain>
    </source>
</reference>
<dbReference type="InterPro" id="IPR041121">
    <property type="entry name" value="SDH_C"/>
</dbReference>
<dbReference type="AlphaFoldDB" id="A0A1L7CM85"/>
<keyword evidence="2" id="KW-0057">Aromatic amino acid biosynthesis</keyword>
<dbReference type="CDD" id="cd01065">
    <property type="entry name" value="NAD_bind_Shikimate_DH"/>
    <property type="match status" value="1"/>
</dbReference>
<dbReference type="InterPro" id="IPR013708">
    <property type="entry name" value="Shikimate_DH-bd_N"/>
</dbReference>
<evidence type="ECO:0000259" key="4">
    <source>
        <dbReference type="Pfam" id="PF18317"/>
    </source>
</evidence>
<dbReference type="OrthoDB" id="9776868at2"/>
<dbReference type="SUPFAM" id="SSF51735">
    <property type="entry name" value="NAD(P)-binding Rossmann-fold domains"/>
    <property type="match status" value="1"/>
</dbReference>
<dbReference type="GO" id="GO:0004764">
    <property type="term" value="F:shikimate 3-dehydrogenase (NADP+) activity"/>
    <property type="evidence" value="ECO:0007669"/>
    <property type="project" value="InterPro"/>
</dbReference>
<dbReference type="GO" id="GO:0050661">
    <property type="term" value="F:NADP binding"/>
    <property type="evidence" value="ECO:0007669"/>
    <property type="project" value="TreeGrafter"/>
</dbReference>
<dbReference type="Gene3D" id="3.40.50.10860">
    <property type="entry name" value="Leucine Dehydrogenase, chain A, domain 1"/>
    <property type="match status" value="1"/>
</dbReference>
<accession>A0A1L7CM85</accession>
<dbReference type="Proteomes" id="UP000185479">
    <property type="component" value="Chromosome"/>
</dbReference>
<evidence type="ECO:0000259" key="3">
    <source>
        <dbReference type="Pfam" id="PF08501"/>
    </source>
</evidence>
<reference evidence="6 8" key="2">
    <citation type="submission" date="2019-06" db="EMBL/GenBank/DDBJ databases">
        <title>Whole genome shotgun sequence of Corynebacterium flavescens NBRC 14136.</title>
        <authorList>
            <person name="Hosoyama A."/>
            <person name="Uohara A."/>
            <person name="Ohji S."/>
            <person name="Ichikawa N."/>
        </authorList>
    </citation>
    <scope>NUCLEOTIDE SEQUENCE [LARGE SCALE GENOMIC DNA]</scope>
    <source>
        <strain evidence="6 8">NBRC 14136</strain>
    </source>
</reference>
<dbReference type="PANTHER" id="PTHR21089:SF1">
    <property type="entry name" value="BIFUNCTIONAL 3-DEHYDROQUINATE DEHYDRATASE_SHIKIMATE DEHYDROGENASE, CHLOROPLASTIC"/>
    <property type="match status" value="1"/>
</dbReference>
<evidence type="ECO:0000256" key="1">
    <source>
        <dbReference type="ARBA" id="ARBA00004871"/>
    </source>
</evidence>
<dbReference type="RefSeq" id="WP_075729889.1">
    <property type="nucleotide sequence ID" value="NZ_BJNB01000002.1"/>
</dbReference>
<dbReference type="KEGG" id="cfc:CFLV_06835"/>
<keyword evidence="7" id="KW-1185">Reference proteome</keyword>
<dbReference type="GeneID" id="82880430"/>
<dbReference type="GO" id="GO:0019632">
    <property type="term" value="P:shikimate metabolic process"/>
    <property type="evidence" value="ECO:0007669"/>
    <property type="project" value="TreeGrafter"/>
</dbReference>
<dbReference type="InterPro" id="IPR046346">
    <property type="entry name" value="Aminoacid_DH-like_N_sf"/>
</dbReference>
<dbReference type="InterPro" id="IPR010110">
    <property type="entry name" value="Shikimate_DH_AroM-type"/>
</dbReference>
<feature type="domain" description="SDH C-terminal" evidence="4">
    <location>
        <begin position="240"/>
        <end position="262"/>
    </location>
</feature>